<geneLocation type="plasmid" evidence="1 2">
    <name>pATS1</name>
</geneLocation>
<proteinExistence type="predicted"/>
<dbReference type="KEGG" id="asac:ATHSA_p10008"/>
<gene>
    <name evidence="1" type="ORF">ATHSA_p10008</name>
</gene>
<evidence type="ECO:0000313" key="1">
    <source>
        <dbReference type="EMBL" id="BBJ29055.1"/>
    </source>
</evidence>
<dbReference type="Proteomes" id="UP000463916">
    <property type="component" value="Plasmid pATS1"/>
</dbReference>
<keyword evidence="2" id="KW-1185">Reference proteome</keyword>
<accession>A0A6N4TEX1</accession>
<keyword evidence="1" id="KW-0614">Plasmid</keyword>
<organism evidence="1 2">
    <name type="scientific">Athalassotoga saccharophila</name>
    <dbReference type="NCBI Taxonomy" id="1441386"/>
    <lineage>
        <taxon>Bacteria</taxon>
        <taxon>Thermotogati</taxon>
        <taxon>Thermotogota</taxon>
        <taxon>Thermotogae</taxon>
        <taxon>Mesoaciditogales</taxon>
        <taxon>Mesoaciditogaceae</taxon>
        <taxon>Athalassotoga</taxon>
    </lineage>
</organism>
<protein>
    <submittedName>
        <fullName evidence="1">Uncharacterized protein</fullName>
    </submittedName>
</protein>
<name>A0A6N4TEX1_9BACT</name>
<sequence>MTSSIGKNSIGLNAFNFHHLTRISIKCLDLLYPNTHDADYHDTFM</sequence>
<reference evidence="2" key="1">
    <citation type="submission" date="2019-04" db="EMBL/GenBank/DDBJ databases">
        <title>NAS-01 Genome Sequencing.</title>
        <authorList>
            <person name="Kato S."/>
            <person name="Itoh T."/>
            <person name="Ohkuma M."/>
        </authorList>
    </citation>
    <scope>NUCLEOTIDE SEQUENCE [LARGE SCALE GENOMIC DNA]</scope>
    <source>
        <strain evidence="2">NAS-01</strain>
        <plasmid evidence="2">pATS1</plasmid>
    </source>
</reference>
<dbReference type="EMBL" id="AP019552">
    <property type="protein sequence ID" value="BBJ29055.1"/>
    <property type="molecule type" value="Genomic_DNA"/>
</dbReference>
<evidence type="ECO:0000313" key="2">
    <source>
        <dbReference type="Proteomes" id="UP000463916"/>
    </source>
</evidence>
<dbReference type="AlphaFoldDB" id="A0A6N4TEX1"/>